<dbReference type="Proteomes" id="UP000007797">
    <property type="component" value="Unassembled WGS sequence"/>
</dbReference>
<gene>
    <name evidence="1" type="ORF">DFA_02071</name>
</gene>
<keyword evidence="2" id="KW-1185">Reference proteome</keyword>
<dbReference type="RefSeq" id="XP_004357555.1">
    <property type="nucleotide sequence ID" value="XM_004357498.1"/>
</dbReference>
<reference evidence="2" key="1">
    <citation type="journal article" date="2011" name="Genome Res.">
        <title>Phylogeny-wide analysis of social amoeba genomes highlights ancient origins for complex intercellular communication.</title>
        <authorList>
            <person name="Heidel A.J."/>
            <person name="Lawal H.M."/>
            <person name="Felder M."/>
            <person name="Schilde C."/>
            <person name="Helps N.R."/>
            <person name="Tunggal B."/>
            <person name="Rivero F."/>
            <person name="John U."/>
            <person name="Schleicher M."/>
            <person name="Eichinger L."/>
            <person name="Platzer M."/>
            <person name="Noegel A.A."/>
            <person name="Schaap P."/>
            <person name="Gloeckner G."/>
        </authorList>
    </citation>
    <scope>NUCLEOTIDE SEQUENCE [LARGE SCALE GENOMIC DNA]</scope>
    <source>
        <strain evidence="2">SH3</strain>
    </source>
</reference>
<name>F4PYL8_CACFS</name>
<evidence type="ECO:0008006" key="3">
    <source>
        <dbReference type="Google" id="ProtNLM"/>
    </source>
</evidence>
<evidence type="ECO:0000313" key="2">
    <source>
        <dbReference type="Proteomes" id="UP000007797"/>
    </source>
</evidence>
<dbReference type="GeneID" id="14871304"/>
<sequence>MEIIQKHRVEGEDYINKIPTIIILNIINHVDDNVDLVCLLLSCKRLFQFSTTNNHYHQLSFKHIEFNYPLVSSNYNETIKSFTLPHLHLGSFSRMFTNTFSDTMILSNQVNIKDKERIDQNRNNEKMTKLVDELFKTITTTESCKA</sequence>
<dbReference type="EMBL" id="GL883015">
    <property type="protein sequence ID" value="EGG19284.1"/>
    <property type="molecule type" value="Genomic_DNA"/>
</dbReference>
<protein>
    <recommendedName>
        <fullName evidence="3">F-box domain-containing protein</fullName>
    </recommendedName>
</protein>
<dbReference type="AlphaFoldDB" id="F4PYL8"/>
<dbReference type="KEGG" id="dfa:DFA_02071"/>
<organism evidence="1 2">
    <name type="scientific">Cavenderia fasciculata</name>
    <name type="common">Slime mold</name>
    <name type="synonym">Dictyostelium fasciculatum</name>
    <dbReference type="NCBI Taxonomy" id="261658"/>
    <lineage>
        <taxon>Eukaryota</taxon>
        <taxon>Amoebozoa</taxon>
        <taxon>Evosea</taxon>
        <taxon>Eumycetozoa</taxon>
        <taxon>Dictyostelia</taxon>
        <taxon>Acytosteliales</taxon>
        <taxon>Cavenderiaceae</taxon>
        <taxon>Cavenderia</taxon>
    </lineage>
</organism>
<proteinExistence type="predicted"/>
<evidence type="ECO:0000313" key="1">
    <source>
        <dbReference type="EMBL" id="EGG19284.1"/>
    </source>
</evidence>
<accession>F4PYL8</accession>